<dbReference type="OrthoDB" id="9795402at2"/>
<feature type="domain" description="YgjP-like metallopeptidase" evidence="1">
    <location>
        <begin position="29"/>
        <end position="230"/>
    </location>
</feature>
<dbReference type="Pfam" id="PF01863">
    <property type="entry name" value="YgjP-like"/>
    <property type="match status" value="1"/>
</dbReference>
<protein>
    <recommendedName>
        <fullName evidence="1">YgjP-like metallopeptidase domain-containing protein</fullName>
    </recommendedName>
</protein>
<name>A0A0M2R7S6_9PROT</name>
<organism evidence="2 3">
    <name type="scientific">Kiloniella litopenaei</name>
    <dbReference type="NCBI Taxonomy" id="1549748"/>
    <lineage>
        <taxon>Bacteria</taxon>
        <taxon>Pseudomonadati</taxon>
        <taxon>Pseudomonadota</taxon>
        <taxon>Alphaproteobacteria</taxon>
        <taxon>Rhodospirillales</taxon>
        <taxon>Kiloniellaceae</taxon>
        <taxon>Kiloniella</taxon>
    </lineage>
</organism>
<proteinExistence type="predicted"/>
<evidence type="ECO:0000313" key="3">
    <source>
        <dbReference type="Proteomes" id="UP000034491"/>
    </source>
</evidence>
<evidence type="ECO:0000313" key="2">
    <source>
        <dbReference type="EMBL" id="KKJ76060.1"/>
    </source>
</evidence>
<dbReference type="EMBL" id="LANI01000022">
    <property type="protein sequence ID" value="KKJ76060.1"/>
    <property type="molecule type" value="Genomic_DNA"/>
</dbReference>
<keyword evidence="3" id="KW-1185">Reference proteome</keyword>
<gene>
    <name evidence="2" type="ORF">WH95_14970</name>
</gene>
<dbReference type="CDD" id="cd07344">
    <property type="entry name" value="M48_yhfN_like"/>
    <property type="match status" value="1"/>
</dbReference>
<sequence>MVKKNTYLDIQGQKLEVIVQPHPTSKKLSLRLVAGKAAIKVVSPPNYPIADILDFVERQRNWITDRLDKQSPSVSYEDGSNIPILGREHKIVRIEPGTKTYSQKGAVWLEANQLYIKSHAEHLPRRVRDFLKKQVRFEINLRAQEKAARINKKITAIRIKDTTSRWGSCSTKGNLNFSWRLIFSPEEVLDYVVAHEVAHLEHMNHSAEFWALVDQLTSTRKASQQWLKRNGNQLLSYS</sequence>
<evidence type="ECO:0000259" key="1">
    <source>
        <dbReference type="Pfam" id="PF01863"/>
    </source>
</evidence>
<accession>A0A0M2R7S6</accession>
<comment type="caution">
    <text evidence="2">The sequence shown here is derived from an EMBL/GenBank/DDBJ whole genome shotgun (WGS) entry which is preliminary data.</text>
</comment>
<reference evidence="2 3" key="1">
    <citation type="submission" date="2015-03" db="EMBL/GenBank/DDBJ databases">
        <title>Genome sequence of Kiloniella sp. P1-1, isolated from the gut microflora of Pacific white shrimp, Penaeus vannamei.</title>
        <authorList>
            <person name="Shao Z."/>
            <person name="Wang L."/>
            <person name="Li X."/>
        </authorList>
    </citation>
    <scope>NUCLEOTIDE SEQUENCE [LARGE SCALE GENOMIC DNA]</scope>
    <source>
        <strain evidence="2 3">P1-1</strain>
    </source>
</reference>
<dbReference type="PATRIC" id="fig|1549748.8.peg.1747"/>
<dbReference type="PANTHER" id="PTHR30399:SF1">
    <property type="entry name" value="UTP PYROPHOSPHATASE"/>
    <property type="match status" value="1"/>
</dbReference>
<dbReference type="AlphaFoldDB" id="A0A0M2R7S6"/>
<dbReference type="PANTHER" id="PTHR30399">
    <property type="entry name" value="UNCHARACTERIZED PROTEIN YGJP"/>
    <property type="match status" value="1"/>
</dbReference>
<dbReference type="InterPro" id="IPR053136">
    <property type="entry name" value="UTP_pyrophosphatase-like"/>
</dbReference>
<dbReference type="Proteomes" id="UP000034491">
    <property type="component" value="Unassembled WGS sequence"/>
</dbReference>
<dbReference type="Gene3D" id="3.30.2010.10">
    <property type="entry name" value="Metalloproteases ('zincins'), catalytic domain"/>
    <property type="match status" value="1"/>
</dbReference>
<dbReference type="InterPro" id="IPR002725">
    <property type="entry name" value="YgjP-like_metallopeptidase"/>
</dbReference>
<dbReference type="RefSeq" id="WP_046508704.1">
    <property type="nucleotide sequence ID" value="NZ_LANI01000022.1"/>
</dbReference>